<feature type="transmembrane region" description="Helical" evidence="7">
    <location>
        <begin position="268"/>
        <end position="291"/>
    </location>
</feature>
<name>C7LZA5_ACIFD</name>
<dbReference type="RefSeq" id="WP_015798549.1">
    <property type="nucleotide sequence ID" value="NC_013124.1"/>
</dbReference>
<keyword evidence="6 7" id="KW-0472">Membrane</keyword>
<dbReference type="InterPro" id="IPR036259">
    <property type="entry name" value="MFS_trans_sf"/>
</dbReference>
<feature type="transmembrane region" description="Helical" evidence="7">
    <location>
        <begin position="390"/>
        <end position="420"/>
    </location>
</feature>
<dbReference type="HOGENOM" id="CLU_000960_28_2_11"/>
<dbReference type="SUPFAM" id="SSF103473">
    <property type="entry name" value="MFS general substrate transporter"/>
    <property type="match status" value="1"/>
</dbReference>
<dbReference type="PANTHER" id="PTHR42718:SF46">
    <property type="entry name" value="BLR6921 PROTEIN"/>
    <property type="match status" value="1"/>
</dbReference>
<feature type="transmembrane region" description="Helical" evidence="7">
    <location>
        <begin position="332"/>
        <end position="350"/>
    </location>
</feature>
<dbReference type="PROSITE" id="PS50850">
    <property type="entry name" value="MFS"/>
    <property type="match status" value="1"/>
</dbReference>
<feature type="transmembrane region" description="Helical" evidence="7">
    <location>
        <begin position="47"/>
        <end position="67"/>
    </location>
</feature>
<keyword evidence="10" id="KW-1185">Reference proteome</keyword>
<dbReference type="Pfam" id="PF07690">
    <property type="entry name" value="MFS_1"/>
    <property type="match status" value="1"/>
</dbReference>
<accession>C7LZA5</accession>
<dbReference type="EMBL" id="CP001631">
    <property type="protein sequence ID" value="ACU54063.1"/>
    <property type="molecule type" value="Genomic_DNA"/>
</dbReference>
<sequence>MTQGSHRHRSGLAIAVIAGAQLMIVLDLTIVNVALPTIQHALHFSPTGLSWIVNAYTLVFGGLLLLGGRSGDLFGRRRMFMVGVALFAIASVFSGLATSQAWLITGRALQGIGAAIASPTALALISATFTEARERGRAFAIYSAVSAGGAAIGLLAGGLLTQYASWQWVFYVNAPIAALLLVAAPRVLAETERHHGSVDVPGALTGTGGLALVVYGLIHASTTSWSNVTTIAVLAGGVVALGAFIVIERVRREPLIDFQILAKRERGGAVAMILFVAASMFSVFFFVSQFMQDVVGYSPVRTGLAFLPMTLGIMITAQLVSRNLHRVGPKPFMVGGSVLIAVAMGLLSQMRASWGYLDLLGPLVILAIGAGSSFVSLFPTATHGVEPRRVGMASALVTVGQQVGGTLGLSILVTVTVAAAKRHAAALAPRLASGHLTPQALTILAEVHGWAAGFAVATGFGVIGLLIGLIVVPHLGPTATEGAAEGSAVAA</sequence>
<keyword evidence="3" id="KW-1003">Cell membrane</keyword>
<feature type="transmembrane region" description="Helical" evidence="7">
    <location>
        <begin position="108"/>
        <end position="127"/>
    </location>
</feature>
<feature type="transmembrane region" description="Helical" evidence="7">
    <location>
        <begin position="12"/>
        <end position="35"/>
    </location>
</feature>
<evidence type="ECO:0000256" key="7">
    <source>
        <dbReference type="SAM" id="Phobius"/>
    </source>
</evidence>
<evidence type="ECO:0000313" key="10">
    <source>
        <dbReference type="Proteomes" id="UP000000771"/>
    </source>
</evidence>
<dbReference type="KEGG" id="afo:Afer_1130"/>
<dbReference type="InterPro" id="IPR020846">
    <property type="entry name" value="MFS_dom"/>
</dbReference>
<feature type="transmembrane region" description="Helical" evidence="7">
    <location>
        <begin position="303"/>
        <end position="320"/>
    </location>
</feature>
<protein>
    <submittedName>
        <fullName evidence="9">Major facilitator superfamily MFS_1</fullName>
    </submittedName>
</protein>
<feature type="transmembrane region" description="Helical" evidence="7">
    <location>
        <begin position="166"/>
        <end position="188"/>
    </location>
</feature>
<dbReference type="GO" id="GO:0022857">
    <property type="term" value="F:transmembrane transporter activity"/>
    <property type="evidence" value="ECO:0007669"/>
    <property type="project" value="InterPro"/>
</dbReference>
<proteinExistence type="predicted"/>
<feature type="transmembrane region" description="Helical" evidence="7">
    <location>
        <begin position="200"/>
        <end position="218"/>
    </location>
</feature>
<dbReference type="Gene3D" id="1.20.1720.10">
    <property type="entry name" value="Multidrug resistance protein D"/>
    <property type="match status" value="1"/>
</dbReference>
<keyword evidence="2" id="KW-0813">Transport</keyword>
<feature type="transmembrane region" description="Helical" evidence="7">
    <location>
        <begin position="356"/>
        <end position="378"/>
    </location>
</feature>
<evidence type="ECO:0000256" key="2">
    <source>
        <dbReference type="ARBA" id="ARBA00022448"/>
    </source>
</evidence>
<dbReference type="InterPro" id="IPR011701">
    <property type="entry name" value="MFS"/>
</dbReference>
<evidence type="ECO:0000256" key="6">
    <source>
        <dbReference type="ARBA" id="ARBA00023136"/>
    </source>
</evidence>
<dbReference type="Proteomes" id="UP000000771">
    <property type="component" value="Chromosome"/>
</dbReference>
<feature type="transmembrane region" description="Helical" evidence="7">
    <location>
        <begin position="139"/>
        <end position="160"/>
    </location>
</feature>
<reference evidence="9 10" key="1">
    <citation type="journal article" date="2009" name="Stand. Genomic Sci.">
        <title>Complete genome sequence of Acidimicrobium ferrooxidans type strain (ICP).</title>
        <authorList>
            <person name="Clum A."/>
            <person name="Nolan M."/>
            <person name="Lang E."/>
            <person name="Glavina Del Rio T."/>
            <person name="Tice H."/>
            <person name="Copeland A."/>
            <person name="Cheng J.F."/>
            <person name="Lucas S."/>
            <person name="Chen F."/>
            <person name="Bruce D."/>
            <person name="Goodwin L."/>
            <person name="Pitluck S."/>
            <person name="Ivanova N."/>
            <person name="Mavrommatis K."/>
            <person name="Mikhailova N."/>
            <person name="Pati A."/>
            <person name="Chen A."/>
            <person name="Palaniappan K."/>
            <person name="Goker M."/>
            <person name="Spring S."/>
            <person name="Land M."/>
            <person name="Hauser L."/>
            <person name="Chang Y.J."/>
            <person name="Jeffries C.C."/>
            <person name="Chain P."/>
            <person name="Bristow J."/>
            <person name="Eisen J.A."/>
            <person name="Markowitz V."/>
            <person name="Hugenholtz P."/>
            <person name="Kyrpides N.C."/>
            <person name="Klenk H.P."/>
            <person name="Lapidus A."/>
        </authorList>
    </citation>
    <scope>NUCLEOTIDE SEQUENCE [LARGE SCALE GENOMIC DNA]</scope>
    <source>
        <strain evidence="10">DSM 10331 / JCM 15462 / NBRC 103882 / ICP</strain>
    </source>
</reference>
<dbReference type="STRING" id="525909.Afer_1130"/>
<evidence type="ECO:0000256" key="4">
    <source>
        <dbReference type="ARBA" id="ARBA00022692"/>
    </source>
</evidence>
<dbReference type="GO" id="GO:0005886">
    <property type="term" value="C:plasma membrane"/>
    <property type="evidence" value="ECO:0007669"/>
    <property type="project" value="UniProtKB-SubCell"/>
</dbReference>
<evidence type="ECO:0000313" key="9">
    <source>
        <dbReference type="EMBL" id="ACU54063.1"/>
    </source>
</evidence>
<dbReference type="CDD" id="cd17321">
    <property type="entry name" value="MFS_MMR_MDR_like"/>
    <property type="match status" value="1"/>
</dbReference>
<feature type="domain" description="Major facilitator superfamily (MFS) profile" evidence="8">
    <location>
        <begin position="13"/>
        <end position="476"/>
    </location>
</feature>
<dbReference type="Gene3D" id="1.20.1250.20">
    <property type="entry name" value="MFS general substrate transporter like domains"/>
    <property type="match status" value="1"/>
</dbReference>
<keyword evidence="5 7" id="KW-1133">Transmembrane helix</keyword>
<keyword evidence="4 7" id="KW-0812">Transmembrane</keyword>
<feature type="transmembrane region" description="Helical" evidence="7">
    <location>
        <begin position="224"/>
        <end position="247"/>
    </location>
</feature>
<comment type="subcellular location">
    <subcellularLocation>
        <location evidence="1">Cell membrane</location>
        <topology evidence="1">Multi-pass membrane protein</topology>
    </subcellularLocation>
</comment>
<feature type="transmembrane region" description="Helical" evidence="7">
    <location>
        <begin position="79"/>
        <end position="102"/>
    </location>
</feature>
<evidence type="ECO:0000256" key="5">
    <source>
        <dbReference type="ARBA" id="ARBA00022989"/>
    </source>
</evidence>
<organism evidence="9 10">
    <name type="scientific">Acidimicrobium ferrooxidans (strain DSM 10331 / JCM 15462 / NBRC 103882 / ICP)</name>
    <dbReference type="NCBI Taxonomy" id="525909"/>
    <lineage>
        <taxon>Bacteria</taxon>
        <taxon>Bacillati</taxon>
        <taxon>Actinomycetota</taxon>
        <taxon>Acidimicrobiia</taxon>
        <taxon>Acidimicrobiales</taxon>
        <taxon>Acidimicrobiaceae</taxon>
        <taxon>Acidimicrobium</taxon>
    </lineage>
</organism>
<dbReference type="AlphaFoldDB" id="C7LZA5"/>
<gene>
    <name evidence="9" type="ordered locus">Afer_1130</name>
</gene>
<evidence type="ECO:0000259" key="8">
    <source>
        <dbReference type="PROSITE" id="PS50850"/>
    </source>
</evidence>
<evidence type="ECO:0000256" key="1">
    <source>
        <dbReference type="ARBA" id="ARBA00004651"/>
    </source>
</evidence>
<evidence type="ECO:0000256" key="3">
    <source>
        <dbReference type="ARBA" id="ARBA00022475"/>
    </source>
</evidence>
<dbReference type="eggNOG" id="COG0477">
    <property type="taxonomic scope" value="Bacteria"/>
</dbReference>
<dbReference type="PANTHER" id="PTHR42718">
    <property type="entry name" value="MAJOR FACILITATOR SUPERFAMILY MULTIDRUG TRANSPORTER MFSC"/>
    <property type="match status" value="1"/>
</dbReference>
<feature type="transmembrane region" description="Helical" evidence="7">
    <location>
        <begin position="450"/>
        <end position="472"/>
    </location>
</feature>